<dbReference type="SMART" id="SM00478">
    <property type="entry name" value="ENDO3c"/>
    <property type="match status" value="1"/>
</dbReference>
<dbReference type="InterPro" id="IPR003265">
    <property type="entry name" value="HhH-GPD_domain"/>
</dbReference>
<dbReference type="EMBL" id="JACHVC010000005">
    <property type="protein sequence ID" value="MBC2604864.1"/>
    <property type="molecule type" value="Genomic_DNA"/>
</dbReference>
<comment type="caution">
    <text evidence="11">The sequence shown here is derived from an EMBL/GenBank/DDBJ whole genome shotgun (WGS) entry which is preliminary data.</text>
</comment>
<dbReference type="InterPro" id="IPR052054">
    <property type="entry name" value="Oxidative_DNA_repair_enzyme"/>
</dbReference>
<sequence>MREWTPWKTLDILQPFSEQSLSETLNGGQAFRWNYSKKDEYWLGVWGQNVARLRLTEKDCIQFSHPIDHLGCETELARYLRAKFDWDLAINNLPWRSDPHLEAAISAFTGLRILKQPFGEAVLCFLCSATKQIPQIKVMCERMALRFGNELTAGIHALPTWNQLATASETELRELGLGFRAKNIKKTADILAQHPELLDQIEASPYAEAKQRLVELPGVGEKIADCALLFGAAKLEAFPVDTWIIKVLENRYDLQAWTPSQLAQFGRIHYGAYAGFAQQFVFSYERATAVTQRSKK</sequence>
<evidence type="ECO:0000313" key="12">
    <source>
        <dbReference type="Proteomes" id="UP000526501"/>
    </source>
</evidence>
<keyword evidence="12" id="KW-1185">Reference proteome</keyword>
<evidence type="ECO:0000259" key="10">
    <source>
        <dbReference type="SMART" id="SM00478"/>
    </source>
</evidence>
<proteinExistence type="inferred from homology"/>
<dbReference type="Pfam" id="PF07934">
    <property type="entry name" value="OGG_N"/>
    <property type="match status" value="1"/>
</dbReference>
<evidence type="ECO:0000256" key="6">
    <source>
        <dbReference type="ARBA" id="ARBA00023239"/>
    </source>
</evidence>
<dbReference type="Gene3D" id="3.30.310.260">
    <property type="match status" value="1"/>
</dbReference>
<dbReference type="PANTHER" id="PTHR10242">
    <property type="entry name" value="8-OXOGUANINE DNA GLYCOSYLASE"/>
    <property type="match status" value="1"/>
</dbReference>
<dbReference type="GO" id="GO:0006289">
    <property type="term" value="P:nucleotide-excision repair"/>
    <property type="evidence" value="ECO:0007669"/>
    <property type="project" value="InterPro"/>
</dbReference>
<evidence type="ECO:0000256" key="4">
    <source>
        <dbReference type="ARBA" id="ARBA00022801"/>
    </source>
</evidence>
<feature type="domain" description="HhH-GPD" evidence="10">
    <location>
        <begin position="139"/>
        <end position="279"/>
    </location>
</feature>
<organism evidence="11 12">
    <name type="scientific">Pelagicoccus albus</name>
    <dbReference type="NCBI Taxonomy" id="415222"/>
    <lineage>
        <taxon>Bacteria</taxon>
        <taxon>Pseudomonadati</taxon>
        <taxon>Verrucomicrobiota</taxon>
        <taxon>Opitutia</taxon>
        <taxon>Puniceicoccales</taxon>
        <taxon>Pelagicoccaceae</taxon>
        <taxon>Pelagicoccus</taxon>
    </lineage>
</organism>
<evidence type="ECO:0000256" key="7">
    <source>
        <dbReference type="ARBA" id="ARBA00023268"/>
    </source>
</evidence>
<name>A0A7X1E717_9BACT</name>
<dbReference type="Gene3D" id="1.10.340.30">
    <property type="entry name" value="Hypothetical protein, domain 2"/>
    <property type="match status" value="1"/>
</dbReference>
<dbReference type="AlphaFoldDB" id="A0A7X1E717"/>
<dbReference type="InterPro" id="IPR023170">
    <property type="entry name" value="HhH_base_excis_C"/>
</dbReference>
<comment type="catalytic activity">
    <reaction evidence="9">
        <text>2'-deoxyribonucleotide-(2'-deoxyribose 5'-phosphate)-2'-deoxyribonucleotide-DNA = a 3'-end 2'-deoxyribonucleotide-(2,3-dehydro-2,3-deoxyribose 5'-phosphate)-DNA + a 5'-end 5'-phospho-2'-deoxyribonucleoside-DNA + H(+)</text>
        <dbReference type="Rhea" id="RHEA:66592"/>
        <dbReference type="Rhea" id="RHEA-COMP:13180"/>
        <dbReference type="Rhea" id="RHEA-COMP:16897"/>
        <dbReference type="Rhea" id="RHEA-COMP:17067"/>
        <dbReference type="ChEBI" id="CHEBI:15378"/>
        <dbReference type="ChEBI" id="CHEBI:136412"/>
        <dbReference type="ChEBI" id="CHEBI:157695"/>
        <dbReference type="ChEBI" id="CHEBI:167181"/>
        <dbReference type="EC" id="4.2.99.18"/>
    </reaction>
</comment>
<evidence type="ECO:0000256" key="2">
    <source>
        <dbReference type="ARBA" id="ARBA00012720"/>
    </source>
</evidence>
<keyword evidence="8" id="KW-0326">Glycosidase</keyword>
<keyword evidence="3" id="KW-0227">DNA damage</keyword>
<keyword evidence="11" id="KW-0238">DNA-binding</keyword>
<dbReference type="CDD" id="cd00056">
    <property type="entry name" value="ENDO3c"/>
    <property type="match status" value="1"/>
</dbReference>
<evidence type="ECO:0000256" key="3">
    <source>
        <dbReference type="ARBA" id="ARBA00022763"/>
    </source>
</evidence>
<dbReference type="InterPro" id="IPR011257">
    <property type="entry name" value="DNA_glycosylase"/>
</dbReference>
<dbReference type="GO" id="GO:0003684">
    <property type="term" value="F:damaged DNA binding"/>
    <property type="evidence" value="ECO:0007669"/>
    <property type="project" value="InterPro"/>
</dbReference>
<dbReference type="Pfam" id="PF00730">
    <property type="entry name" value="HhH-GPD"/>
    <property type="match status" value="1"/>
</dbReference>
<dbReference type="EC" id="4.2.99.18" evidence="2"/>
<evidence type="ECO:0000256" key="5">
    <source>
        <dbReference type="ARBA" id="ARBA00023204"/>
    </source>
</evidence>
<keyword evidence="5" id="KW-0234">DNA repair</keyword>
<gene>
    <name evidence="11" type="ORF">H5P27_02295</name>
</gene>
<comment type="similarity">
    <text evidence="1">Belongs to the type-1 OGG1 family.</text>
</comment>
<keyword evidence="4" id="KW-0378">Hydrolase</keyword>
<keyword evidence="7" id="KW-0511">Multifunctional enzyme</keyword>
<evidence type="ECO:0000313" key="11">
    <source>
        <dbReference type="EMBL" id="MBC2604864.1"/>
    </source>
</evidence>
<dbReference type="PANTHER" id="PTHR10242:SF2">
    <property type="entry name" value="N-GLYCOSYLASE_DNA LYASE"/>
    <property type="match status" value="1"/>
</dbReference>
<dbReference type="GO" id="GO:0008534">
    <property type="term" value="F:oxidized purine nucleobase lesion DNA N-glycosylase activity"/>
    <property type="evidence" value="ECO:0007669"/>
    <property type="project" value="InterPro"/>
</dbReference>
<protein>
    <recommendedName>
        <fullName evidence="2">DNA-(apurinic or apyrimidinic site) lyase</fullName>
        <ecNumber evidence="2">4.2.99.18</ecNumber>
    </recommendedName>
</protein>
<reference evidence="11 12" key="1">
    <citation type="submission" date="2020-07" db="EMBL/GenBank/DDBJ databases">
        <authorList>
            <person name="Feng X."/>
        </authorList>
    </citation>
    <scope>NUCLEOTIDE SEQUENCE [LARGE SCALE GENOMIC DNA]</scope>
    <source>
        <strain evidence="11 12">JCM23202</strain>
    </source>
</reference>
<dbReference type="GO" id="GO:0006284">
    <property type="term" value="P:base-excision repair"/>
    <property type="evidence" value="ECO:0007669"/>
    <property type="project" value="InterPro"/>
</dbReference>
<dbReference type="RefSeq" id="WP_185658757.1">
    <property type="nucleotide sequence ID" value="NZ_CAWPOO010000005.1"/>
</dbReference>
<keyword evidence="6" id="KW-0456">Lyase</keyword>
<accession>A0A7X1E717</accession>
<dbReference type="SUPFAM" id="SSF55945">
    <property type="entry name" value="TATA-box binding protein-like"/>
    <property type="match status" value="1"/>
</dbReference>
<evidence type="ECO:0000256" key="9">
    <source>
        <dbReference type="ARBA" id="ARBA00044632"/>
    </source>
</evidence>
<evidence type="ECO:0000256" key="8">
    <source>
        <dbReference type="ARBA" id="ARBA00023295"/>
    </source>
</evidence>
<dbReference type="GO" id="GO:0140078">
    <property type="term" value="F:class I DNA-(apurinic or apyrimidinic site) endonuclease activity"/>
    <property type="evidence" value="ECO:0007669"/>
    <property type="project" value="UniProtKB-EC"/>
</dbReference>
<dbReference type="Gene3D" id="1.10.1670.10">
    <property type="entry name" value="Helix-hairpin-Helix base-excision DNA repair enzymes (C-terminal)"/>
    <property type="match status" value="1"/>
</dbReference>
<dbReference type="InterPro" id="IPR012904">
    <property type="entry name" value="OGG_N"/>
</dbReference>
<dbReference type="SUPFAM" id="SSF48150">
    <property type="entry name" value="DNA-glycosylase"/>
    <property type="match status" value="1"/>
</dbReference>
<dbReference type="Proteomes" id="UP000526501">
    <property type="component" value="Unassembled WGS sequence"/>
</dbReference>
<evidence type="ECO:0000256" key="1">
    <source>
        <dbReference type="ARBA" id="ARBA00010679"/>
    </source>
</evidence>